<dbReference type="Gene3D" id="3.40.50.1580">
    <property type="entry name" value="Nucleoside phosphorylase domain"/>
    <property type="match status" value="1"/>
</dbReference>
<reference evidence="2 3" key="1">
    <citation type="submission" date="2018-09" db="EMBL/GenBank/DDBJ databases">
        <title>Sphingomonas peninsula sp. nov., isolated from fildes peninsula, Antarctic soil.</title>
        <authorList>
            <person name="Yingchao G."/>
        </authorList>
    </citation>
    <scope>NUCLEOTIDE SEQUENCE [LARGE SCALE GENOMIC DNA]</scope>
    <source>
        <strain evidence="2 3">YZ-8</strain>
    </source>
</reference>
<sequence>MTLRFPKIGIIAGVAAEAEAFVAGRSYAVERVGELSIERLTLGAREIVVVCSGIGKVNAAVAATMLALRYGVDLLLVVGTAGKLSGIAGECFVITEAVHGDYGAQRPGGFVHYTAGSWPIGPAEVVHFSAEPLPDARLPSARIVSGDAFVECPDHSAGLRDRLAGDLVDMETGAVAQAAGQLGLPWAAIKATTDDANGESAGDFNANLAKAAGLAAAALERAIGLLN</sequence>
<dbReference type="GO" id="GO:0005829">
    <property type="term" value="C:cytosol"/>
    <property type="evidence" value="ECO:0007669"/>
    <property type="project" value="TreeGrafter"/>
</dbReference>
<proteinExistence type="predicted"/>
<dbReference type="InterPro" id="IPR035994">
    <property type="entry name" value="Nucleoside_phosphorylase_sf"/>
</dbReference>
<protein>
    <submittedName>
        <fullName evidence="2">Purine phosphorylase</fullName>
    </submittedName>
</protein>
<name>A0A494TP97_SPHPE</name>
<evidence type="ECO:0000313" key="2">
    <source>
        <dbReference type="EMBL" id="AYJ87298.1"/>
    </source>
</evidence>
<dbReference type="InterPro" id="IPR000845">
    <property type="entry name" value="Nucleoside_phosphorylase_d"/>
</dbReference>
<accession>A0A494TP97</accession>
<feature type="domain" description="Nucleoside phosphorylase" evidence="1">
    <location>
        <begin position="7"/>
        <end position="223"/>
    </location>
</feature>
<keyword evidence="3" id="KW-1185">Reference proteome</keyword>
<dbReference type="PANTHER" id="PTHR46832">
    <property type="entry name" value="5'-METHYLTHIOADENOSINE/S-ADENOSYLHOMOCYSTEINE NUCLEOSIDASE"/>
    <property type="match status" value="1"/>
</dbReference>
<dbReference type="RefSeq" id="WP_121154460.1">
    <property type="nucleotide sequence ID" value="NZ_CP032829.1"/>
</dbReference>
<dbReference type="GO" id="GO:0009116">
    <property type="term" value="P:nucleoside metabolic process"/>
    <property type="evidence" value="ECO:0007669"/>
    <property type="project" value="InterPro"/>
</dbReference>
<dbReference type="GO" id="GO:0008930">
    <property type="term" value="F:methylthioadenosine nucleosidase activity"/>
    <property type="evidence" value="ECO:0007669"/>
    <property type="project" value="TreeGrafter"/>
</dbReference>
<dbReference type="AlphaFoldDB" id="A0A494TP97"/>
<dbReference type="SUPFAM" id="SSF53167">
    <property type="entry name" value="Purine and uridine phosphorylases"/>
    <property type="match status" value="1"/>
</dbReference>
<organism evidence="2 3">
    <name type="scientific">Sphingomonas paeninsulae</name>
    <dbReference type="NCBI Taxonomy" id="2319844"/>
    <lineage>
        <taxon>Bacteria</taxon>
        <taxon>Pseudomonadati</taxon>
        <taxon>Pseudomonadota</taxon>
        <taxon>Alphaproteobacteria</taxon>
        <taxon>Sphingomonadales</taxon>
        <taxon>Sphingomonadaceae</taxon>
        <taxon>Sphingomonas</taxon>
    </lineage>
</organism>
<gene>
    <name evidence="2" type="ORF">D3Y57_16870</name>
</gene>
<dbReference type="PANTHER" id="PTHR46832:SF1">
    <property type="entry name" value="5'-METHYLTHIOADENOSINE_S-ADENOSYLHOMOCYSTEINE NUCLEOSIDASE"/>
    <property type="match status" value="1"/>
</dbReference>
<dbReference type="Proteomes" id="UP000276254">
    <property type="component" value="Chromosome"/>
</dbReference>
<dbReference type="EMBL" id="CP032829">
    <property type="protein sequence ID" value="AYJ87298.1"/>
    <property type="molecule type" value="Genomic_DNA"/>
</dbReference>
<dbReference type="GO" id="GO:0019284">
    <property type="term" value="P:L-methionine salvage from S-adenosylmethionine"/>
    <property type="evidence" value="ECO:0007669"/>
    <property type="project" value="TreeGrafter"/>
</dbReference>
<dbReference type="CDD" id="cd09008">
    <property type="entry name" value="MTAN"/>
    <property type="match status" value="1"/>
</dbReference>
<dbReference type="GO" id="GO:0008782">
    <property type="term" value="F:adenosylhomocysteine nucleosidase activity"/>
    <property type="evidence" value="ECO:0007669"/>
    <property type="project" value="TreeGrafter"/>
</dbReference>
<dbReference type="Pfam" id="PF01048">
    <property type="entry name" value="PNP_UDP_1"/>
    <property type="match status" value="1"/>
</dbReference>
<dbReference type="KEGG" id="spha:D3Y57_16870"/>
<dbReference type="OrthoDB" id="7449394at2"/>
<evidence type="ECO:0000313" key="3">
    <source>
        <dbReference type="Proteomes" id="UP000276254"/>
    </source>
</evidence>
<evidence type="ECO:0000259" key="1">
    <source>
        <dbReference type="Pfam" id="PF01048"/>
    </source>
</evidence>